<evidence type="ECO:0000259" key="2">
    <source>
        <dbReference type="Pfam" id="PF10633"/>
    </source>
</evidence>
<dbReference type="AlphaFoldDB" id="R7ZKW2"/>
<keyword evidence="1" id="KW-1133">Transmembrane helix</keyword>
<organism evidence="3 4">
    <name type="scientific">Lunatimonas lonarensis</name>
    <dbReference type="NCBI Taxonomy" id="1232681"/>
    <lineage>
        <taxon>Bacteria</taxon>
        <taxon>Pseudomonadati</taxon>
        <taxon>Bacteroidota</taxon>
        <taxon>Cytophagia</taxon>
        <taxon>Cytophagales</taxon>
        <taxon>Cyclobacteriaceae</taxon>
    </lineage>
</organism>
<dbReference type="RefSeq" id="WP_010856955.1">
    <property type="nucleotide sequence ID" value="NZ_AQHR01000126.1"/>
</dbReference>
<keyword evidence="1" id="KW-0472">Membrane</keyword>
<proteinExistence type="predicted"/>
<dbReference type="Pfam" id="PF10633">
    <property type="entry name" value="NPCBM_assoc"/>
    <property type="match status" value="3"/>
</dbReference>
<protein>
    <recommendedName>
        <fullName evidence="2">Alpha-galactosidase NEW3 domain-containing protein</fullName>
    </recommendedName>
</protein>
<evidence type="ECO:0000313" key="4">
    <source>
        <dbReference type="Proteomes" id="UP000013909"/>
    </source>
</evidence>
<name>R7ZKW2_9BACT</name>
<dbReference type="InterPro" id="IPR018905">
    <property type="entry name" value="A-galactase_NEW3"/>
</dbReference>
<accession>R7ZKW2</accession>
<evidence type="ECO:0000256" key="1">
    <source>
        <dbReference type="SAM" id="Phobius"/>
    </source>
</evidence>
<gene>
    <name evidence="3" type="ORF">ADIS_4844</name>
</gene>
<feature type="domain" description="Alpha-galactosidase NEW3" evidence="2">
    <location>
        <begin position="230"/>
        <end position="305"/>
    </location>
</feature>
<reference evidence="3 4" key="1">
    <citation type="submission" date="2013-02" db="EMBL/GenBank/DDBJ databases">
        <title>A novel strain isolated from Lonar lake, Maharashtra, India.</title>
        <authorList>
            <person name="Singh A."/>
        </authorList>
    </citation>
    <scope>NUCLEOTIDE SEQUENCE [LARGE SCALE GENOMIC DNA]</scope>
    <source>
        <strain evidence="3 4">AK24</strain>
    </source>
</reference>
<feature type="domain" description="Alpha-galactosidase NEW3" evidence="2">
    <location>
        <begin position="143"/>
        <end position="196"/>
    </location>
</feature>
<dbReference type="PANTHER" id="PTHR39198">
    <property type="entry name" value="HYPOTHETICAL MEMBRANE PROTEIN, CONSERVED"/>
    <property type="match status" value="1"/>
</dbReference>
<dbReference type="Gene3D" id="2.60.40.10">
    <property type="entry name" value="Immunoglobulins"/>
    <property type="match status" value="3"/>
</dbReference>
<comment type="caution">
    <text evidence="3">The sequence shown here is derived from an EMBL/GenBank/DDBJ whole genome shotgun (WGS) entry which is preliminary data.</text>
</comment>
<dbReference type="STRING" id="1232681.ADIS_4844"/>
<evidence type="ECO:0000313" key="3">
    <source>
        <dbReference type="EMBL" id="EON74733.1"/>
    </source>
</evidence>
<dbReference type="Proteomes" id="UP000013909">
    <property type="component" value="Unassembled WGS sequence"/>
</dbReference>
<sequence>MYTPYPEIAVPPGESIDYSIDVINNSTAIRDVSIVLSGMPDGWEYSLKSGGWTVSKVSVLPGEKKTVALKVDIPHRVEKGTYRFQVIASGLYTLPITINVSETGTFKTEFTSNQSNIEGHSSAVFSYNAKLRNMTSEPQSYALYTEAPRGWNVLFRANGKQVSSVSIEANQTQDVTIEVTPPKRISAGTYQVPVSAVTANTTANLELEAVIKGSYELEFTTPSGMLSTQVTAGKSKRIELVVRNNGSSTINGLKLDRKVPVDWDVAYEPAEIATLAPGETVQVFATLQASNKAIAGDYMATLEATTPEVSEKATFRVSVKTPVVWGWLGVMLILGVFGGVFQLFTKYGRR</sequence>
<dbReference type="EMBL" id="AQHR01000126">
    <property type="protein sequence ID" value="EON74733.1"/>
    <property type="molecule type" value="Genomic_DNA"/>
</dbReference>
<keyword evidence="1" id="KW-0812">Transmembrane</keyword>
<feature type="domain" description="Alpha-galactosidase NEW3" evidence="2">
    <location>
        <begin position="12"/>
        <end position="86"/>
    </location>
</feature>
<feature type="transmembrane region" description="Helical" evidence="1">
    <location>
        <begin position="324"/>
        <end position="344"/>
    </location>
</feature>
<dbReference type="PANTHER" id="PTHR39198:SF1">
    <property type="entry name" value="ALPHA-GALACTOSIDASE NEW3 DOMAIN-CONTAINING PROTEIN"/>
    <property type="match status" value="1"/>
</dbReference>
<dbReference type="PATRIC" id="fig|1288963.3.peg.4831"/>
<keyword evidence="4" id="KW-1185">Reference proteome</keyword>
<dbReference type="InterPro" id="IPR013783">
    <property type="entry name" value="Ig-like_fold"/>
</dbReference>